<reference evidence="1" key="1">
    <citation type="journal article" date="2020" name="J Insects Food Feed">
        <title>The yellow mealworm (Tenebrio molitor) genome: a resource for the emerging insects as food and feed industry.</title>
        <authorList>
            <person name="Eriksson T."/>
            <person name="Andere A."/>
            <person name="Kelstrup H."/>
            <person name="Emery V."/>
            <person name="Picard C."/>
        </authorList>
    </citation>
    <scope>NUCLEOTIDE SEQUENCE</scope>
    <source>
        <strain evidence="1">Stoneville</strain>
        <tissue evidence="1">Whole head</tissue>
    </source>
</reference>
<dbReference type="InterPro" id="IPR019791">
    <property type="entry name" value="Haem_peroxidase_animal"/>
</dbReference>
<sequence>MYGCRFIQSVPKKKDEGTLPLCWWLTATILYQTTLVLSIQYTPVDLAGNGDGECALLLNGPAKSSHFDYSLNLLRGTPFNYNGPHTCITYDAVNAAYLDARKRIHIAQPHGDWKPEDVATVGELLLDISINLARTYGLSYEDIEKGLPLIDTSKTLIREVCPPYLSNVECRAGKYRRFDGLCTNLEHPTWGATNTPFTRYLLLSREIEFATRLIGRGVRKDWSLTGYTVVHARADGTVRCTLRQTNYTDIILTPKSRIVN</sequence>
<dbReference type="InterPro" id="IPR037120">
    <property type="entry name" value="Haem_peroxidase_sf_animal"/>
</dbReference>
<dbReference type="Pfam" id="PF03098">
    <property type="entry name" value="An_peroxidase"/>
    <property type="match status" value="1"/>
</dbReference>
<dbReference type="GO" id="GO:0006979">
    <property type="term" value="P:response to oxidative stress"/>
    <property type="evidence" value="ECO:0007669"/>
    <property type="project" value="InterPro"/>
</dbReference>
<dbReference type="PROSITE" id="PS50292">
    <property type="entry name" value="PEROXIDASE_3"/>
    <property type="match status" value="1"/>
</dbReference>
<dbReference type="GO" id="GO:0004601">
    <property type="term" value="F:peroxidase activity"/>
    <property type="evidence" value="ECO:0007669"/>
    <property type="project" value="InterPro"/>
</dbReference>
<name>A0A8J6HUZ0_TENMO</name>
<evidence type="ECO:0000313" key="1">
    <source>
        <dbReference type="EMBL" id="KAH0820767.1"/>
    </source>
</evidence>
<dbReference type="GO" id="GO:0020037">
    <property type="term" value="F:heme binding"/>
    <property type="evidence" value="ECO:0007669"/>
    <property type="project" value="InterPro"/>
</dbReference>
<gene>
    <name evidence="1" type="ORF">GEV33_002024</name>
</gene>
<organism evidence="1 2">
    <name type="scientific">Tenebrio molitor</name>
    <name type="common">Yellow mealworm beetle</name>
    <dbReference type="NCBI Taxonomy" id="7067"/>
    <lineage>
        <taxon>Eukaryota</taxon>
        <taxon>Metazoa</taxon>
        <taxon>Ecdysozoa</taxon>
        <taxon>Arthropoda</taxon>
        <taxon>Hexapoda</taxon>
        <taxon>Insecta</taxon>
        <taxon>Pterygota</taxon>
        <taxon>Neoptera</taxon>
        <taxon>Endopterygota</taxon>
        <taxon>Coleoptera</taxon>
        <taxon>Polyphaga</taxon>
        <taxon>Cucujiformia</taxon>
        <taxon>Tenebrionidae</taxon>
        <taxon>Tenebrio</taxon>
    </lineage>
</organism>
<dbReference type="Proteomes" id="UP000719412">
    <property type="component" value="Unassembled WGS sequence"/>
</dbReference>
<reference evidence="1" key="2">
    <citation type="submission" date="2021-08" db="EMBL/GenBank/DDBJ databases">
        <authorList>
            <person name="Eriksson T."/>
        </authorList>
    </citation>
    <scope>NUCLEOTIDE SEQUENCE</scope>
    <source>
        <strain evidence="1">Stoneville</strain>
        <tissue evidence="1">Whole head</tissue>
    </source>
</reference>
<dbReference type="SUPFAM" id="SSF48113">
    <property type="entry name" value="Heme-dependent peroxidases"/>
    <property type="match status" value="1"/>
</dbReference>
<protein>
    <submittedName>
        <fullName evidence="1">Uncharacterized protein</fullName>
    </submittedName>
</protein>
<accession>A0A8J6HUZ0</accession>
<dbReference type="InterPro" id="IPR010255">
    <property type="entry name" value="Haem_peroxidase_sf"/>
</dbReference>
<evidence type="ECO:0000313" key="2">
    <source>
        <dbReference type="Proteomes" id="UP000719412"/>
    </source>
</evidence>
<keyword evidence="2" id="KW-1185">Reference proteome</keyword>
<dbReference type="EMBL" id="JABDTM020010856">
    <property type="protein sequence ID" value="KAH0820767.1"/>
    <property type="molecule type" value="Genomic_DNA"/>
</dbReference>
<proteinExistence type="predicted"/>
<dbReference type="AlphaFoldDB" id="A0A8J6HUZ0"/>
<dbReference type="Gene3D" id="1.10.640.10">
    <property type="entry name" value="Haem peroxidase domain superfamily, animal type"/>
    <property type="match status" value="1"/>
</dbReference>
<comment type="caution">
    <text evidence="1">The sequence shown here is derived from an EMBL/GenBank/DDBJ whole genome shotgun (WGS) entry which is preliminary data.</text>
</comment>